<dbReference type="SUPFAM" id="SSF54593">
    <property type="entry name" value="Glyoxalase/Bleomycin resistance protein/Dihydroxybiphenyl dioxygenase"/>
    <property type="match status" value="1"/>
</dbReference>
<evidence type="ECO:0000259" key="1">
    <source>
        <dbReference type="PROSITE" id="PS51819"/>
    </source>
</evidence>
<dbReference type="Gene3D" id="3.10.180.10">
    <property type="entry name" value="2,3-Dihydroxybiphenyl 1,2-Dioxygenase, domain 1"/>
    <property type="match status" value="2"/>
</dbReference>
<dbReference type="Proteomes" id="UP001195196">
    <property type="component" value="Unassembled WGS sequence"/>
</dbReference>
<feature type="domain" description="VOC" evidence="1">
    <location>
        <begin position="5"/>
        <end position="120"/>
    </location>
</feature>
<proteinExistence type="predicted"/>
<dbReference type="RefSeq" id="WP_204717575.1">
    <property type="nucleotide sequence ID" value="NZ_JAFFGU010000002.1"/>
</dbReference>
<dbReference type="InterPro" id="IPR037523">
    <property type="entry name" value="VOC_core"/>
</dbReference>
<feature type="domain" description="VOC" evidence="1">
    <location>
        <begin position="135"/>
        <end position="264"/>
    </location>
</feature>
<protein>
    <submittedName>
        <fullName evidence="2">VOC family protein</fullName>
    </submittedName>
</protein>
<gene>
    <name evidence="2" type="ORF">JTZ10_05120</name>
</gene>
<sequence length="284" mass="31726">MKIHGISWVGSRTSNYQAMRDFAADALGLKVEREQENAVVFGLPDGSALEVFKPTDNDHSFFDHPVAGLIVDDVREARAALEAKRVEFIGEVHDGVEDSWGTAWSHLRAPDGHIYVLISRPALTERSEPVVTKRRFDELRVCLKVKDIDEAVRVYRDGLGMEIVDDWTHPAGQRGVLFGVVPAAVELFDEAQWELVDDAELGRQVSGDHTLRVEVRDVDEIESLAKVLADVGVSRDGEVTQTPWEQNCLRMSTSEGEQLTLFTLPAEERVVREEARSVLSVRPV</sequence>
<dbReference type="CDD" id="cd06587">
    <property type="entry name" value="VOC"/>
    <property type="match status" value="1"/>
</dbReference>
<evidence type="ECO:0000313" key="3">
    <source>
        <dbReference type="Proteomes" id="UP001195196"/>
    </source>
</evidence>
<name>A0AAW4G1E1_GORRU</name>
<comment type="caution">
    <text evidence="2">The sequence shown here is derived from an EMBL/GenBank/DDBJ whole genome shotgun (WGS) entry which is preliminary data.</text>
</comment>
<dbReference type="EMBL" id="JAFFGU010000002">
    <property type="protein sequence ID" value="MBM7277135.1"/>
    <property type="molecule type" value="Genomic_DNA"/>
</dbReference>
<evidence type="ECO:0000313" key="2">
    <source>
        <dbReference type="EMBL" id="MBM7277135.1"/>
    </source>
</evidence>
<dbReference type="AlphaFoldDB" id="A0AAW4G1E1"/>
<dbReference type="InterPro" id="IPR004360">
    <property type="entry name" value="Glyas_Fos-R_dOase_dom"/>
</dbReference>
<dbReference type="InterPro" id="IPR029068">
    <property type="entry name" value="Glyas_Bleomycin-R_OHBP_Dase"/>
</dbReference>
<reference evidence="2" key="1">
    <citation type="submission" date="2021-02" db="EMBL/GenBank/DDBJ databases">
        <title>Taxonomy, biology and ecology of Rhodococcus bacteria occurring in California pistachio and other woody hosts as revealed by genome sequence analyses.</title>
        <authorList>
            <person name="Riely B."/>
            <person name="Gai Y."/>
        </authorList>
    </citation>
    <scope>NUCLEOTIDE SEQUENCE</scope>
    <source>
        <strain evidence="2">BP-295</strain>
    </source>
</reference>
<organism evidence="2 3">
    <name type="scientific">Gordonia rubripertincta</name>
    <name type="common">Rhodococcus corallinus</name>
    <dbReference type="NCBI Taxonomy" id="36822"/>
    <lineage>
        <taxon>Bacteria</taxon>
        <taxon>Bacillati</taxon>
        <taxon>Actinomycetota</taxon>
        <taxon>Actinomycetes</taxon>
        <taxon>Mycobacteriales</taxon>
        <taxon>Gordoniaceae</taxon>
        <taxon>Gordonia</taxon>
    </lineage>
</organism>
<dbReference type="PROSITE" id="PS51819">
    <property type="entry name" value="VOC"/>
    <property type="match status" value="2"/>
</dbReference>
<dbReference type="Pfam" id="PF00903">
    <property type="entry name" value="Glyoxalase"/>
    <property type="match status" value="2"/>
</dbReference>
<accession>A0AAW4G1E1</accession>